<reference evidence="5 6" key="1">
    <citation type="submission" date="2022-06" db="EMBL/GenBank/DDBJ databases">
        <title>Haloarcula sp. a new haloarchaeum isolate from saline soil.</title>
        <authorList>
            <person name="Strakova D."/>
            <person name="Galisteo C."/>
            <person name="Sanchez-Porro C."/>
            <person name="Ventosa A."/>
        </authorList>
    </citation>
    <scope>NUCLEOTIDE SEQUENCE [LARGE SCALE GENOMIC DNA]</scope>
    <source>
        <strain evidence="5 6">S1CR25-12</strain>
    </source>
</reference>
<dbReference type="RefSeq" id="WP_310917512.1">
    <property type="nucleotide sequence ID" value="NZ_JAMQON010000001.1"/>
</dbReference>
<protein>
    <submittedName>
        <fullName evidence="5">Hydrolase</fullName>
    </submittedName>
</protein>
<keyword evidence="2" id="KW-0326">Glycosidase</keyword>
<sequence>MSLSWRGASVAPDEEMPSPETWEPVSVPGRPAQFAGADAVAYETTVADPRRGADEHAVLVLRGSYAQTRVWCNGEQLAASDRYVTPLRVRLPDAEEYRLLVECRRPEHRFGGLHDTDELPADRCVPGIWWDASIETYPDPFVHAMRARPRLTEEGAAVDVQAEVVTSEPIDDRLTFSLRPAGEVRGGGMMDRARVDTDAGERTVTHTIDVRDPTLWWPHDRGDQPRYVVRAKLGDAEHSLTTGLRSVTYDDGLRVNGERVRVRGVTLLDPTVEDVERALAANANLVRVRAQGLPPDVAEACDEYGLLLWQDLPLTGPGGFDMERGRELASAFTAHIGHHPSLACVAVHDEPVRPYADGLGSGLLDRLRFRFRAWRASYNEAPATSVADRVEGVPTFPVVGPPGIDPDAVTLYPGWQYGAVGDLSWLCDRYDVGEVVAGFGAGSLGSDETAAVHDSRVSGDSTASQTYQARIVQAVAEALRQRESEILLLDSLRDVGDAGMGVLTEDGTEKAAYATVTDSYQPTQVFLSDPTPGESDIVVCHDRPSGATVTVEWDHNGDRQQEERIIGEFGRVTVGSLTLEAGDELTLAAAVERQAVKNEYHIDGDI</sequence>
<dbReference type="InterPro" id="IPR008979">
    <property type="entry name" value="Galactose-bd-like_sf"/>
</dbReference>
<dbReference type="GO" id="GO:0016787">
    <property type="term" value="F:hydrolase activity"/>
    <property type="evidence" value="ECO:0007669"/>
    <property type="project" value="UniProtKB-KW"/>
</dbReference>
<evidence type="ECO:0000313" key="5">
    <source>
        <dbReference type="EMBL" id="MDS0257949.1"/>
    </source>
</evidence>
<dbReference type="PANTHER" id="PTHR42732:SF1">
    <property type="entry name" value="BETA-MANNOSIDASE"/>
    <property type="match status" value="1"/>
</dbReference>
<gene>
    <name evidence="5" type="ORF">NDI56_00845</name>
</gene>
<dbReference type="Proteomes" id="UP001259659">
    <property type="component" value="Unassembled WGS sequence"/>
</dbReference>
<evidence type="ECO:0000256" key="1">
    <source>
        <dbReference type="ARBA" id="ARBA00022801"/>
    </source>
</evidence>
<dbReference type="Gene3D" id="2.60.120.260">
    <property type="entry name" value="Galactose-binding domain-like"/>
    <property type="match status" value="1"/>
</dbReference>
<evidence type="ECO:0000313" key="6">
    <source>
        <dbReference type="Proteomes" id="UP001259659"/>
    </source>
</evidence>
<proteinExistence type="predicted"/>
<keyword evidence="1 5" id="KW-0378">Hydrolase</keyword>
<dbReference type="PANTHER" id="PTHR42732">
    <property type="entry name" value="BETA-GALACTOSIDASE"/>
    <property type="match status" value="1"/>
</dbReference>
<feature type="region of interest" description="Disordered" evidence="3">
    <location>
        <begin position="1"/>
        <end position="30"/>
    </location>
</feature>
<keyword evidence="6" id="KW-1185">Reference proteome</keyword>
<dbReference type="Gene3D" id="3.20.20.80">
    <property type="entry name" value="Glycosidases"/>
    <property type="match status" value="1"/>
</dbReference>
<evidence type="ECO:0000259" key="4">
    <source>
        <dbReference type="Pfam" id="PF00703"/>
    </source>
</evidence>
<dbReference type="SUPFAM" id="SSF51445">
    <property type="entry name" value="(Trans)glycosidases"/>
    <property type="match status" value="1"/>
</dbReference>
<accession>A0ABU2F6R5</accession>
<dbReference type="InterPro" id="IPR013783">
    <property type="entry name" value="Ig-like_fold"/>
</dbReference>
<comment type="caution">
    <text evidence="5">The sequence shown here is derived from an EMBL/GenBank/DDBJ whole genome shotgun (WGS) entry which is preliminary data.</text>
</comment>
<dbReference type="EMBL" id="JAMQON010000001">
    <property type="protein sequence ID" value="MDS0257949.1"/>
    <property type="molecule type" value="Genomic_DNA"/>
</dbReference>
<dbReference type="SUPFAM" id="SSF49303">
    <property type="entry name" value="beta-Galactosidase/glucuronidase domain"/>
    <property type="match status" value="1"/>
</dbReference>
<feature type="domain" description="Glycoside hydrolase family 2 immunoglobulin-like beta-sandwich" evidence="4">
    <location>
        <begin position="143"/>
        <end position="238"/>
    </location>
</feature>
<dbReference type="InterPro" id="IPR036156">
    <property type="entry name" value="Beta-gal/glucu_dom_sf"/>
</dbReference>
<organism evidence="5 6">
    <name type="scientific">Haloarcula saliterrae</name>
    <dbReference type="NCBI Taxonomy" id="2950534"/>
    <lineage>
        <taxon>Archaea</taxon>
        <taxon>Methanobacteriati</taxon>
        <taxon>Methanobacteriota</taxon>
        <taxon>Stenosarchaea group</taxon>
        <taxon>Halobacteria</taxon>
        <taxon>Halobacteriales</taxon>
        <taxon>Haloarculaceae</taxon>
        <taxon>Haloarcula</taxon>
    </lineage>
</organism>
<dbReference type="Pfam" id="PF00703">
    <property type="entry name" value="Glyco_hydro_2"/>
    <property type="match status" value="1"/>
</dbReference>
<name>A0ABU2F6R5_9EURY</name>
<dbReference type="InterPro" id="IPR051913">
    <property type="entry name" value="GH2_Domain-Containing"/>
</dbReference>
<dbReference type="SUPFAM" id="SSF49785">
    <property type="entry name" value="Galactose-binding domain-like"/>
    <property type="match status" value="1"/>
</dbReference>
<dbReference type="InterPro" id="IPR006102">
    <property type="entry name" value="Ig-like_GH2"/>
</dbReference>
<evidence type="ECO:0000256" key="3">
    <source>
        <dbReference type="SAM" id="MobiDB-lite"/>
    </source>
</evidence>
<dbReference type="Gene3D" id="2.60.40.10">
    <property type="entry name" value="Immunoglobulins"/>
    <property type="match status" value="1"/>
</dbReference>
<evidence type="ECO:0000256" key="2">
    <source>
        <dbReference type="ARBA" id="ARBA00023295"/>
    </source>
</evidence>
<dbReference type="InterPro" id="IPR017853">
    <property type="entry name" value="GH"/>
</dbReference>